<dbReference type="InterPro" id="IPR020019">
    <property type="entry name" value="AcTrfase_PglD-like"/>
</dbReference>
<evidence type="ECO:0000313" key="3">
    <source>
        <dbReference type="Proteomes" id="UP001198151"/>
    </source>
</evidence>
<dbReference type="InterPro" id="IPR050179">
    <property type="entry name" value="Trans_hexapeptide_repeat"/>
</dbReference>
<protein>
    <submittedName>
        <fullName evidence="2">Acetyltransferase</fullName>
    </submittedName>
</protein>
<dbReference type="CDD" id="cd03360">
    <property type="entry name" value="LbH_AT_putative"/>
    <property type="match status" value="1"/>
</dbReference>
<dbReference type="NCBIfam" id="TIGR03570">
    <property type="entry name" value="NeuD_NnaD"/>
    <property type="match status" value="1"/>
</dbReference>
<dbReference type="EMBL" id="JAJEQX010000046">
    <property type="protein sequence ID" value="MCC2256050.1"/>
    <property type="molecule type" value="Genomic_DNA"/>
</dbReference>
<dbReference type="InterPro" id="IPR011004">
    <property type="entry name" value="Trimer_LpxA-like_sf"/>
</dbReference>
<dbReference type="Gene3D" id="3.40.50.20">
    <property type="match status" value="1"/>
</dbReference>
<reference evidence="2 3" key="1">
    <citation type="submission" date="2021-10" db="EMBL/GenBank/DDBJ databases">
        <title>Anaerobic single-cell dispensing facilitates the cultivation of human gut bacteria.</title>
        <authorList>
            <person name="Afrizal A."/>
        </authorList>
    </citation>
    <scope>NUCLEOTIDE SEQUENCE [LARGE SCALE GENOMIC DNA]</scope>
    <source>
        <strain evidence="2 3">CLA-AA-H200</strain>
    </source>
</reference>
<evidence type="ECO:0000313" key="2">
    <source>
        <dbReference type="EMBL" id="MCC2256050.1"/>
    </source>
</evidence>
<dbReference type="PANTHER" id="PTHR43300:SF7">
    <property type="entry name" value="UDP-N-ACETYLBACILLOSAMINE N-ACETYLTRANSFERASE"/>
    <property type="match status" value="1"/>
</dbReference>
<dbReference type="SUPFAM" id="SSF51161">
    <property type="entry name" value="Trimeric LpxA-like enzymes"/>
    <property type="match status" value="1"/>
</dbReference>
<accession>A0ABS8G169</accession>
<name>A0ABS8G169_9FIRM</name>
<proteinExistence type="predicted"/>
<dbReference type="Gene3D" id="2.160.10.10">
    <property type="entry name" value="Hexapeptide repeat proteins"/>
    <property type="match status" value="1"/>
</dbReference>
<feature type="domain" description="PglD N-terminal" evidence="1">
    <location>
        <begin position="4"/>
        <end position="85"/>
    </location>
</feature>
<comment type="caution">
    <text evidence="2">The sequence shown here is derived from an EMBL/GenBank/DDBJ whole genome shotgun (WGS) entry which is preliminary data.</text>
</comment>
<dbReference type="PANTHER" id="PTHR43300">
    <property type="entry name" value="ACETYLTRANSFERASE"/>
    <property type="match status" value="1"/>
</dbReference>
<dbReference type="Pfam" id="PF17836">
    <property type="entry name" value="PglD_N"/>
    <property type="match status" value="1"/>
</dbReference>
<gene>
    <name evidence="2" type="ORF">LKD70_16790</name>
</gene>
<dbReference type="Proteomes" id="UP001198151">
    <property type="component" value="Unassembled WGS sequence"/>
</dbReference>
<dbReference type="InterPro" id="IPR041561">
    <property type="entry name" value="PglD_N"/>
</dbReference>
<dbReference type="RefSeq" id="WP_227709028.1">
    <property type="nucleotide sequence ID" value="NZ_JAJEQX010000046.1"/>
</dbReference>
<evidence type="ECO:0000259" key="1">
    <source>
        <dbReference type="Pfam" id="PF17836"/>
    </source>
</evidence>
<keyword evidence="3" id="KW-1185">Reference proteome</keyword>
<sequence>MKELYIVGAGGFGREVAWLVERINKCNEEWNLKGFIDDNNELHGKKEGRYQIIAGTDYLLNINRDIWVVCAVGAASTRKKIIKRIESNKNIHFATLVDPAVLLSDRVEIGEGSIICAGCIITVDINIGKHVIVNLDCTIGHDARLCNYVTVYPSVNISGFVTIEDEAEIGTGTQIIQGKTIEKETIIGAGSVVVKDIPAKCTAVGSPAKPIKFRE</sequence>
<organism evidence="2 3">
    <name type="scientific">Ruminococcus turbiniformis</name>
    <dbReference type="NCBI Taxonomy" id="2881258"/>
    <lineage>
        <taxon>Bacteria</taxon>
        <taxon>Bacillati</taxon>
        <taxon>Bacillota</taxon>
        <taxon>Clostridia</taxon>
        <taxon>Eubacteriales</taxon>
        <taxon>Oscillospiraceae</taxon>
        <taxon>Ruminococcus</taxon>
    </lineage>
</organism>